<dbReference type="Proteomes" id="UP000007151">
    <property type="component" value="Unassembled WGS sequence"/>
</dbReference>
<feature type="compositionally biased region" description="Basic and acidic residues" evidence="1">
    <location>
        <begin position="13"/>
        <end position="24"/>
    </location>
</feature>
<dbReference type="KEGG" id="dpl:KGM_209361"/>
<feature type="region of interest" description="Disordered" evidence="1">
    <location>
        <begin position="80"/>
        <end position="110"/>
    </location>
</feature>
<keyword evidence="3" id="KW-1185">Reference proteome</keyword>
<dbReference type="InParanoid" id="A0A212FF78"/>
<gene>
    <name evidence="2" type="ORF">KGM_209361</name>
</gene>
<feature type="compositionally biased region" description="Basic residues" evidence="1">
    <location>
        <begin position="1"/>
        <end position="12"/>
    </location>
</feature>
<feature type="region of interest" description="Disordered" evidence="1">
    <location>
        <begin position="1"/>
        <end position="24"/>
    </location>
</feature>
<reference evidence="2 3" key="1">
    <citation type="journal article" date="2011" name="Cell">
        <title>The monarch butterfly genome yields insights into long-distance migration.</title>
        <authorList>
            <person name="Zhan S."/>
            <person name="Merlin C."/>
            <person name="Boore J.L."/>
            <person name="Reppert S.M."/>
        </authorList>
    </citation>
    <scope>NUCLEOTIDE SEQUENCE [LARGE SCALE GENOMIC DNA]</scope>
    <source>
        <strain evidence="2">F-2</strain>
    </source>
</reference>
<protein>
    <submittedName>
        <fullName evidence="2">Uncharacterized protein</fullName>
    </submittedName>
</protein>
<evidence type="ECO:0000313" key="3">
    <source>
        <dbReference type="Proteomes" id="UP000007151"/>
    </source>
</evidence>
<accession>A0A212FF78</accession>
<sequence length="145" mass="16300">MALRRWAAKIRPRGNDDAGETERAGTWRLEQGKREVSETTNYHRETERDCGHVEYLTMWLSCPCTRSLGRVALNRTSPAARGHWLKGSGSARPYSEGHRRASDTYTDTVESFDPTPIAHLDSEDTLHANILTTNSRRAETVSLGT</sequence>
<organism evidence="2 3">
    <name type="scientific">Danaus plexippus plexippus</name>
    <dbReference type="NCBI Taxonomy" id="278856"/>
    <lineage>
        <taxon>Eukaryota</taxon>
        <taxon>Metazoa</taxon>
        <taxon>Ecdysozoa</taxon>
        <taxon>Arthropoda</taxon>
        <taxon>Hexapoda</taxon>
        <taxon>Insecta</taxon>
        <taxon>Pterygota</taxon>
        <taxon>Neoptera</taxon>
        <taxon>Endopterygota</taxon>
        <taxon>Lepidoptera</taxon>
        <taxon>Glossata</taxon>
        <taxon>Ditrysia</taxon>
        <taxon>Papilionoidea</taxon>
        <taxon>Nymphalidae</taxon>
        <taxon>Danainae</taxon>
        <taxon>Danaini</taxon>
        <taxon>Danaina</taxon>
        <taxon>Danaus</taxon>
        <taxon>Danaus</taxon>
    </lineage>
</organism>
<evidence type="ECO:0000313" key="2">
    <source>
        <dbReference type="EMBL" id="OWR52388.1"/>
    </source>
</evidence>
<comment type="caution">
    <text evidence="2">The sequence shown here is derived from an EMBL/GenBank/DDBJ whole genome shotgun (WGS) entry which is preliminary data.</text>
</comment>
<proteinExistence type="predicted"/>
<dbReference type="AlphaFoldDB" id="A0A212FF78"/>
<name>A0A212FF78_DANPL</name>
<dbReference type="EMBL" id="AGBW02008849">
    <property type="protein sequence ID" value="OWR52388.1"/>
    <property type="molecule type" value="Genomic_DNA"/>
</dbReference>
<evidence type="ECO:0000256" key="1">
    <source>
        <dbReference type="SAM" id="MobiDB-lite"/>
    </source>
</evidence>